<dbReference type="EMBL" id="MG891745">
    <property type="protein sequence ID" value="AWH12922.1"/>
    <property type="molecule type" value="Genomic_DNA"/>
</dbReference>
<accession>A0A2S1P8R2</accession>
<evidence type="ECO:0000256" key="3">
    <source>
        <dbReference type="ARBA" id="ARBA00022679"/>
    </source>
</evidence>
<dbReference type="SUPFAM" id="SSF53335">
    <property type="entry name" value="S-adenosyl-L-methionine-dependent methyltransferases"/>
    <property type="match status" value="1"/>
</dbReference>
<evidence type="ECO:0000256" key="1">
    <source>
        <dbReference type="ARBA" id="ARBA00008361"/>
    </source>
</evidence>
<dbReference type="Pfam" id="PF08241">
    <property type="entry name" value="Methyltransf_11"/>
    <property type="match status" value="1"/>
</dbReference>
<name>A0A2S1P8R2_STRSO</name>
<dbReference type="CDD" id="cd02440">
    <property type="entry name" value="AdoMet_MTases"/>
    <property type="match status" value="1"/>
</dbReference>
<dbReference type="InterPro" id="IPR020596">
    <property type="entry name" value="rRNA_Ade_Mease_Trfase_CS"/>
</dbReference>
<protein>
    <submittedName>
        <fullName evidence="5">StmM3</fullName>
    </submittedName>
</protein>
<evidence type="ECO:0000259" key="4">
    <source>
        <dbReference type="Pfam" id="PF08241"/>
    </source>
</evidence>
<evidence type="ECO:0000313" key="5">
    <source>
        <dbReference type="EMBL" id="AWH12922.1"/>
    </source>
</evidence>
<dbReference type="InterPro" id="IPR029063">
    <property type="entry name" value="SAM-dependent_MTases_sf"/>
</dbReference>
<organism evidence="5">
    <name type="scientific">Streptomyces seoulensis</name>
    <dbReference type="NCBI Taxonomy" id="73044"/>
    <lineage>
        <taxon>Bacteria</taxon>
        <taxon>Bacillati</taxon>
        <taxon>Actinomycetota</taxon>
        <taxon>Actinomycetes</taxon>
        <taxon>Kitasatosporales</taxon>
        <taxon>Streptomycetaceae</taxon>
        <taxon>Streptomyces</taxon>
    </lineage>
</organism>
<dbReference type="Gene3D" id="3.40.50.150">
    <property type="entry name" value="Vaccinia Virus protein VP39"/>
    <property type="match status" value="1"/>
</dbReference>
<sequence>MGNTGDEQQRGTSFGSNAAGYAEHRPDYPREAIEWALEPVAGRSGLTVVDLGAGTGQLTKGLRAAGITVIAVEPDARMRDELVRNHDGVEAHLGSAEHIPLPDASVDAVLAGNAFHWFDQERAFPEIARVLRPGGVVAALWNDDDTRVDWIAGLVRIFGWDSTTSPTDRLRQHPLFTELAHTDFRHGQRCTTDSMVARMATLSPVLALPQERRDDLLDRIRRHLNEHPDTEKGEFDLPIRTTVTRAELRGSGD</sequence>
<dbReference type="InterPro" id="IPR051052">
    <property type="entry name" value="Diverse_substrate_MTase"/>
</dbReference>
<evidence type="ECO:0000256" key="2">
    <source>
        <dbReference type="ARBA" id="ARBA00022603"/>
    </source>
</evidence>
<feature type="domain" description="Methyltransferase type 11" evidence="4">
    <location>
        <begin position="49"/>
        <end position="138"/>
    </location>
</feature>
<dbReference type="GO" id="GO:0000179">
    <property type="term" value="F:rRNA (adenine-N6,N6-)-dimethyltransferase activity"/>
    <property type="evidence" value="ECO:0007669"/>
    <property type="project" value="InterPro"/>
</dbReference>
<dbReference type="PANTHER" id="PTHR44942:SF4">
    <property type="entry name" value="METHYLTRANSFERASE TYPE 11 DOMAIN-CONTAINING PROTEIN"/>
    <property type="match status" value="1"/>
</dbReference>
<dbReference type="AlphaFoldDB" id="A0A2S1P8R2"/>
<dbReference type="PANTHER" id="PTHR44942">
    <property type="entry name" value="METHYLTRANSF_11 DOMAIN-CONTAINING PROTEIN"/>
    <property type="match status" value="1"/>
</dbReference>
<comment type="similarity">
    <text evidence="1">Belongs to the methyltransferase superfamily.</text>
</comment>
<reference evidence="5" key="1">
    <citation type="journal article" date="2018" name="Org. Lett.">
        <title>Discovery, Biosynthesis, and Heterologous Production of Streptoseomycin, an Anti-Microaerophilic Bacteria Macrodilactone.</title>
        <authorList>
            <person name="Zhang B."/>
            <person name="Wang K.B."/>
            <person name="Wang W."/>
            <person name="Bi S.F."/>
            <person name="Mei Y.N."/>
            <person name="Deng X.Z."/>
            <person name="Jiao R.H."/>
            <person name="Tan R.X."/>
            <person name="Ge H.M."/>
        </authorList>
    </citation>
    <scope>NUCLEOTIDE SEQUENCE</scope>
    <source>
        <strain evidence="5">A01</strain>
    </source>
</reference>
<dbReference type="InterPro" id="IPR013216">
    <property type="entry name" value="Methyltransf_11"/>
</dbReference>
<keyword evidence="3" id="KW-0808">Transferase</keyword>
<keyword evidence="2" id="KW-0489">Methyltransferase</keyword>
<proteinExistence type="inferred from homology"/>
<dbReference type="PROSITE" id="PS01131">
    <property type="entry name" value="RRNA_A_DIMETH"/>
    <property type="match status" value="1"/>
</dbReference>